<dbReference type="InterPro" id="IPR053195">
    <property type="entry name" value="Bax-like"/>
</dbReference>
<dbReference type="Pfam" id="PF01832">
    <property type="entry name" value="Glucosaminidase"/>
    <property type="match status" value="1"/>
</dbReference>
<organism evidence="2 3">
    <name type="scientific">Vineibacter terrae</name>
    <dbReference type="NCBI Taxonomy" id="2586908"/>
    <lineage>
        <taxon>Bacteria</taxon>
        <taxon>Pseudomonadati</taxon>
        <taxon>Pseudomonadota</taxon>
        <taxon>Alphaproteobacteria</taxon>
        <taxon>Hyphomicrobiales</taxon>
        <taxon>Vineibacter</taxon>
    </lineage>
</organism>
<evidence type="ECO:0000313" key="2">
    <source>
        <dbReference type="EMBL" id="TXL81858.1"/>
    </source>
</evidence>
<dbReference type="AlphaFoldDB" id="A0A5C8PU51"/>
<feature type="domain" description="Mannosyl-glycoprotein endo-beta-N-acetylglucosamidase-like" evidence="1">
    <location>
        <begin position="259"/>
        <end position="331"/>
    </location>
</feature>
<dbReference type="GO" id="GO:0004040">
    <property type="term" value="F:amidase activity"/>
    <property type="evidence" value="ECO:0007669"/>
    <property type="project" value="InterPro"/>
</dbReference>
<comment type="caution">
    <text evidence="2">The sequence shown here is derived from an EMBL/GenBank/DDBJ whole genome shotgun (WGS) entry which is preliminary data.</text>
</comment>
<dbReference type="Gene3D" id="1.10.530.10">
    <property type="match status" value="1"/>
</dbReference>
<gene>
    <name evidence="2" type="ORF">FHP25_01980</name>
</gene>
<dbReference type="EMBL" id="VDUZ01000002">
    <property type="protein sequence ID" value="TXL81858.1"/>
    <property type="molecule type" value="Genomic_DNA"/>
</dbReference>
<reference evidence="2 3" key="1">
    <citation type="submission" date="2019-06" db="EMBL/GenBank/DDBJ databases">
        <title>New taxonomy in bacterial strain CC-CFT640, isolated from vineyard.</title>
        <authorList>
            <person name="Lin S.-Y."/>
            <person name="Tsai C.-F."/>
            <person name="Young C.-C."/>
        </authorList>
    </citation>
    <scope>NUCLEOTIDE SEQUENCE [LARGE SCALE GENOMIC DNA]</scope>
    <source>
        <strain evidence="2 3">CC-CFT640</strain>
    </source>
</reference>
<evidence type="ECO:0000313" key="3">
    <source>
        <dbReference type="Proteomes" id="UP000321638"/>
    </source>
</evidence>
<dbReference type="RefSeq" id="WP_147845214.1">
    <property type="nucleotide sequence ID" value="NZ_VDUZ01000002.1"/>
</dbReference>
<dbReference type="OrthoDB" id="9788155at2"/>
<name>A0A5C8PU51_9HYPH</name>
<proteinExistence type="predicted"/>
<dbReference type="PANTHER" id="PTHR40572:SF1">
    <property type="entry name" value="PROTEIN BAX"/>
    <property type="match status" value="1"/>
</dbReference>
<accession>A0A5C8PU51</accession>
<dbReference type="PANTHER" id="PTHR40572">
    <property type="entry name" value="PROTEIN BAX"/>
    <property type="match status" value="1"/>
</dbReference>
<dbReference type="InterPro" id="IPR002901">
    <property type="entry name" value="MGlyc_endo_b_GlcNAc-like_dom"/>
</dbReference>
<evidence type="ECO:0000259" key="1">
    <source>
        <dbReference type="Pfam" id="PF01832"/>
    </source>
</evidence>
<keyword evidence="3" id="KW-1185">Reference proteome</keyword>
<dbReference type="Proteomes" id="UP000321638">
    <property type="component" value="Unassembled WGS sequence"/>
</dbReference>
<protein>
    <recommendedName>
        <fullName evidence="1">Mannosyl-glycoprotein endo-beta-N-acetylglucosamidase-like domain-containing protein</fullName>
    </recommendedName>
</protein>
<sequence length="389" mass="42725">MNERIARAADFGRNYALIGAFGTCLLGAWAMPSGMTYVGVAAAHEAVNTHPAAQDAPLSMLASTVSWERGEIDLPLPEEAPYVDFQVPTLELAVADLPMADYAPLDPAELQLWATPVNGTVVSDEPRPLHGRLSHAAGPTRRQVTAMRVASSDELTRLFEAHDYTLDQARRGEPVPALQIHRVPSDLANIRDGNERKALFIRALLPIVLEANERILADRDHLLRLYDRHAAGRSLSVIERMWLAEVADRYGADSTDFDELLNRVDAVPPSMAIAQAGVESGWGTSYAARVGNSLFGQIRAGSRQIPASFANVAESVDAYFLNLNTHFAYASFRAERTRLRAGGKGPDGYHLIGQLLRYSELGRTYISFVRGVIRENRLSDFDRAKLPPI</sequence>